<keyword evidence="8" id="KW-0413">Isomerase</keyword>
<dbReference type="EMBL" id="LSDA01000113">
    <property type="protein sequence ID" value="KXB55363.1"/>
    <property type="molecule type" value="Genomic_DNA"/>
</dbReference>
<dbReference type="InterPro" id="IPR005841">
    <property type="entry name" value="Alpha-D-phosphohexomutase_SF"/>
</dbReference>
<evidence type="ECO:0000259" key="13">
    <source>
        <dbReference type="Pfam" id="PF02878"/>
    </source>
</evidence>
<dbReference type="Gene3D" id="3.30.310.50">
    <property type="entry name" value="Alpha-D-phosphohexomutase, C-terminal domain"/>
    <property type="match status" value="1"/>
</dbReference>
<dbReference type="PRINTS" id="PR00509">
    <property type="entry name" value="PGMPMM"/>
</dbReference>
<accession>A0A133ZIT7</accession>
<dbReference type="PANTHER" id="PTHR45745:SF1">
    <property type="entry name" value="PHOSPHOGLUCOMUTASE 2B-RELATED"/>
    <property type="match status" value="1"/>
</dbReference>
<evidence type="ECO:0000256" key="9">
    <source>
        <dbReference type="ARBA" id="ARBA00039995"/>
    </source>
</evidence>
<keyword evidence="5" id="KW-0597">Phosphoprotein</keyword>
<evidence type="ECO:0000256" key="6">
    <source>
        <dbReference type="ARBA" id="ARBA00022723"/>
    </source>
</evidence>
<dbReference type="GO" id="GO:0005975">
    <property type="term" value="P:carbohydrate metabolic process"/>
    <property type="evidence" value="ECO:0007669"/>
    <property type="project" value="InterPro"/>
</dbReference>
<sequence length="571" mass="63129">MNELTKKTYETWKSAKLKDENLIAELAAIENDEDAINDRFYKELAFGTGGLRGVLGVGSNRMNIYTVGKASRGLANYINSISKTPKIAISYDSRHNSELFAKWAAGIFAGAGIKVYIWKELMPTPALSFAVRELGCDGGIMVTASHNPAKYNGYKVYGADGCQIANEAADRILDEINSVDTFSDYKIVDFKEGLETGIIEYISENTFNEFIDAVSTQTFIGDDVNKDVKIAYTPLYGTGLRCVTTCLKKNGFTNIEVVKEQATPNGDFPTCPYPNPEIRQALEVGLKVAKDVGADILIATDPDCDRVGIAVKQGDDFRLFSGNEVGVLLTDFIAKRKIAMGIMPKKPVLVKTIVTTDLAKRVADDYGIETRDVLTGFKYIGDQIAGLEKDGEVDRYLLGFEESYGYLSGSYVRDKDAVNGSYLIAQMFAYYKAEGKSLLEVLEGLYKKYGYYLNTLYSFEFDGESGMNKMNEIMDSFRNNTPNEIAGVKVLEVRDYETSTQTTLKTGAKEEIKLPKSNVIKYMLEGNSSAVLRPSGTEPKLKLYLAITGENESNARELESKIADELKKHLA</sequence>
<feature type="domain" description="Alpha-D-phosphohexomutase alpha/beta/alpha" evidence="13">
    <location>
        <begin position="45"/>
        <end position="180"/>
    </location>
</feature>
<dbReference type="SUPFAM" id="SSF53738">
    <property type="entry name" value="Phosphoglucomutase, first 3 domains"/>
    <property type="match status" value="3"/>
</dbReference>
<feature type="domain" description="Alpha-D-phosphohexomutase alpha/beta/alpha" evidence="14">
    <location>
        <begin position="209"/>
        <end position="314"/>
    </location>
</feature>
<evidence type="ECO:0000256" key="10">
    <source>
        <dbReference type="ARBA" id="ARBA00041398"/>
    </source>
</evidence>
<evidence type="ECO:0000256" key="8">
    <source>
        <dbReference type="ARBA" id="ARBA00023235"/>
    </source>
</evidence>
<dbReference type="InterPro" id="IPR016055">
    <property type="entry name" value="A-D-PHexomutase_a/b/a-I/II/III"/>
</dbReference>
<evidence type="ECO:0000256" key="2">
    <source>
        <dbReference type="ARBA" id="ARBA00005164"/>
    </source>
</evidence>
<evidence type="ECO:0000313" key="16">
    <source>
        <dbReference type="EMBL" id="KXB55363.1"/>
    </source>
</evidence>
<proteinExistence type="inferred from homology"/>
<dbReference type="GO" id="GO:0006166">
    <property type="term" value="P:purine ribonucleoside salvage"/>
    <property type="evidence" value="ECO:0007669"/>
    <property type="project" value="TreeGrafter"/>
</dbReference>
<dbReference type="PATRIC" id="fig|467210.3.peg.2146"/>
<evidence type="ECO:0000259" key="15">
    <source>
        <dbReference type="Pfam" id="PF02880"/>
    </source>
</evidence>
<reference evidence="17" key="1">
    <citation type="submission" date="2016-01" db="EMBL/GenBank/DDBJ databases">
        <authorList>
            <person name="Mitreva M."/>
            <person name="Pepin K.H."/>
            <person name="Mihindukulasuriya K.A."/>
            <person name="Fulton R."/>
            <person name="Fronick C."/>
            <person name="O'Laughlin M."/>
            <person name="Miner T."/>
            <person name="Herter B."/>
            <person name="Rosa B.A."/>
            <person name="Cordes M."/>
            <person name="Tomlinson C."/>
            <person name="Wollam A."/>
            <person name="Palsikar V.B."/>
            <person name="Mardis E.R."/>
            <person name="Wilson R.K."/>
        </authorList>
    </citation>
    <scope>NUCLEOTIDE SEQUENCE [LARGE SCALE GENOMIC DNA]</scope>
    <source>
        <strain evidence="17">DNF00896</strain>
    </source>
</reference>
<comment type="cofactor">
    <cofactor evidence="1">
        <name>Mg(2+)</name>
        <dbReference type="ChEBI" id="CHEBI:18420"/>
    </cofactor>
</comment>
<evidence type="ECO:0000256" key="11">
    <source>
        <dbReference type="ARBA" id="ARBA00041467"/>
    </source>
</evidence>
<dbReference type="InterPro" id="IPR016066">
    <property type="entry name" value="A-D-PHexomutase_CS"/>
</dbReference>
<evidence type="ECO:0000313" key="17">
    <source>
        <dbReference type="Proteomes" id="UP000070394"/>
    </source>
</evidence>
<dbReference type="InterPro" id="IPR005845">
    <property type="entry name" value="A-D-PHexomutase_a/b/a-II"/>
</dbReference>
<dbReference type="STRING" id="467210.HMPREF1866_02168"/>
<comment type="pathway">
    <text evidence="3">Lipid metabolism.</text>
</comment>
<evidence type="ECO:0000256" key="3">
    <source>
        <dbReference type="ARBA" id="ARBA00005189"/>
    </source>
</evidence>
<dbReference type="Pfam" id="PF02878">
    <property type="entry name" value="PGM_PMM_I"/>
    <property type="match status" value="1"/>
</dbReference>
<feature type="domain" description="Alpha-D-phosphohexomutase alpha/beta/alpha" evidence="15">
    <location>
        <begin position="322"/>
        <end position="449"/>
    </location>
</feature>
<dbReference type="AlphaFoldDB" id="A0A133ZIT7"/>
<dbReference type="PANTHER" id="PTHR45745">
    <property type="entry name" value="PHOSPHOMANNOMUTASE 45A"/>
    <property type="match status" value="1"/>
</dbReference>
<comment type="caution">
    <text evidence="16">The sequence shown here is derived from an EMBL/GenBank/DDBJ whole genome shotgun (WGS) entry which is preliminary data.</text>
</comment>
<keyword evidence="7 12" id="KW-0460">Magnesium</keyword>
<organism evidence="16 17">
    <name type="scientific">Lachnoanaerobaculum saburreum</name>
    <dbReference type="NCBI Taxonomy" id="467210"/>
    <lineage>
        <taxon>Bacteria</taxon>
        <taxon>Bacillati</taxon>
        <taxon>Bacillota</taxon>
        <taxon>Clostridia</taxon>
        <taxon>Lachnospirales</taxon>
        <taxon>Lachnospiraceae</taxon>
        <taxon>Lachnoanaerobaculum</taxon>
    </lineage>
</organism>
<evidence type="ECO:0000259" key="14">
    <source>
        <dbReference type="Pfam" id="PF02879"/>
    </source>
</evidence>
<comment type="pathway">
    <text evidence="2">Glycolipid metabolism; diglucosyl-diacylglycerol biosynthesis.</text>
</comment>
<evidence type="ECO:0000256" key="1">
    <source>
        <dbReference type="ARBA" id="ARBA00001946"/>
    </source>
</evidence>
<dbReference type="PROSITE" id="PS00710">
    <property type="entry name" value="PGM_PMM"/>
    <property type="match status" value="1"/>
</dbReference>
<dbReference type="GO" id="GO:0008973">
    <property type="term" value="F:phosphopentomutase activity"/>
    <property type="evidence" value="ECO:0007669"/>
    <property type="project" value="TreeGrafter"/>
</dbReference>
<dbReference type="RefSeq" id="WP_060931795.1">
    <property type="nucleotide sequence ID" value="NZ_KQ959840.1"/>
</dbReference>
<protein>
    <recommendedName>
        <fullName evidence="9">Phosphoglucomutase</fullName>
    </recommendedName>
    <alternativeName>
        <fullName evidence="11">Alpha-phosphoglucomutase</fullName>
    </alternativeName>
    <alternativeName>
        <fullName evidence="10">Glucose phosphomutase</fullName>
    </alternativeName>
</protein>
<dbReference type="InterPro" id="IPR005844">
    <property type="entry name" value="A-D-PHexomutase_a/b/a-I"/>
</dbReference>
<dbReference type="InterPro" id="IPR005846">
    <property type="entry name" value="A-D-PHexomutase_a/b/a-III"/>
</dbReference>
<evidence type="ECO:0000256" key="4">
    <source>
        <dbReference type="ARBA" id="ARBA00010231"/>
    </source>
</evidence>
<comment type="similarity">
    <text evidence="4 12">Belongs to the phosphohexose mutase family.</text>
</comment>
<dbReference type="GO" id="GO:0000287">
    <property type="term" value="F:magnesium ion binding"/>
    <property type="evidence" value="ECO:0007669"/>
    <property type="project" value="InterPro"/>
</dbReference>
<dbReference type="SUPFAM" id="SSF55957">
    <property type="entry name" value="Phosphoglucomutase, C-terminal domain"/>
    <property type="match status" value="1"/>
</dbReference>
<evidence type="ECO:0000256" key="12">
    <source>
        <dbReference type="RuleBase" id="RU004326"/>
    </source>
</evidence>
<dbReference type="Pfam" id="PF02880">
    <property type="entry name" value="PGM_PMM_III"/>
    <property type="match status" value="1"/>
</dbReference>
<keyword evidence="6 12" id="KW-0479">Metal-binding</keyword>
<evidence type="ECO:0000256" key="7">
    <source>
        <dbReference type="ARBA" id="ARBA00022842"/>
    </source>
</evidence>
<dbReference type="Pfam" id="PF02879">
    <property type="entry name" value="PGM_PMM_II"/>
    <property type="match status" value="1"/>
</dbReference>
<evidence type="ECO:0000256" key="5">
    <source>
        <dbReference type="ARBA" id="ARBA00022553"/>
    </source>
</evidence>
<keyword evidence="17" id="KW-1185">Reference proteome</keyword>
<dbReference type="InterPro" id="IPR036900">
    <property type="entry name" value="A-D-PHexomutase_C_sf"/>
</dbReference>
<dbReference type="CDD" id="cd05799">
    <property type="entry name" value="PGM2"/>
    <property type="match status" value="1"/>
</dbReference>
<dbReference type="Proteomes" id="UP000070394">
    <property type="component" value="Unassembled WGS sequence"/>
</dbReference>
<dbReference type="Gene3D" id="3.40.120.10">
    <property type="entry name" value="Alpha-D-Glucose-1,6-Bisphosphate, subunit A, domain 3"/>
    <property type="match status" value="3"/>
</dbReference>
<name>A0A133ZIT7_9FIRM</name>
<gene>
    <name evidence="16" type="ORF">HMPREF1866_02168</name>
</gene>
<dbReference type="OrthoDB" id="9806956at2"/>